<dbReference type="Proteomes" id="UP000235861">
    <property type="component" value="Unassembled WGS sequence"/>
</dbReference>
<dbReference type="InterPro" id="IPR036249">
    <property type="entry name" value="Thioredoxin-like_sf"/>
</dbReference>
<dbReference type="GO" id="GO:0016209">
    <property type="term" value="F:antioxidant activity"/>
    <property type="evidence" value="ECO:0007669"/>
    <property type="project" value="InterPro"/>
</dbReference>
<organism evidence="3 4">
    <name type="scientific">Aeromonas cavernicola</name>
    <dbReference type="NCBI Taxonomy" id="1006623"/>
    <lineage>
        <taxon>Bacteria</taxon>
        <taxon>Pseudomonadati</taxon>
        <taxon>Pseudomonadota</taxon>
        <taxon>Gammaproteobacteria</taxon>
        <taxon>Aeromonadales</taxon>
        <taxon>Aeromonadaceae</taxon>
        <taxon>Aeromonas</taxon>
    </lineage>
</organism>
<gene>
    <name evidence="3" type="ORF">CUC53_09525</name>
</gene>
<dbReference type="GO" id="GO:0015036">
    <property type="term" value="F:disulfide oxidoreductase activity"/>
    <property type="evidence" value="ECO:0007669"/>
    <property type="project" value="UniProtKB-ARBA"/>
</dbReference>
<evidence type="ECO:0000313" key="4">
    <source>
        <dbReference type="Proteomes" id="UP000235861"/>
    </source>
</evidence>
<dbReference type="PANTHER" id="PTHR42852:SF18">
    <property type="entry name" value="CHROMOSOME UNDETERMINED SCAFFOLD_47, WHOLE GENOME SHOTGUN SEQUENCE"/>
    <property type="match status" value="1"/>
</dbReference>
<dbReference type="SUPFAM" id="SSF52833">
    <property type="entry name" value="Thioredoxin-like"/>
    <property type="match status" value="1"/>
</dbReference>
<sequence>MVRVSRCSMELTSASSLMGLILVAWLLAACRPIPTFTDHQGQPITLTEFQGKPLLINYFAPWCAPCLREMPRLNALAAEGDIAILAINYDPTTVADLAKLAQQYQIQIPLVLANDPASLPFPRPSGLPTSYLLDRKGELIDTFIGELDQPQITELKRKVHAMPD</sequence>
<dbReference type="InterPro" id="IPR000866">
    <property type="entry name" value="AhpC/TSA"/>
</dbReference>
<keyword evidence="1" id="KW-0676">Redox-active center</keyword>
<dbReference type="OrthoDB" id="9799347at2"/>
<dbReference type="PROSITE" id="PS51257">
    <property type="entry name" value="PROKAR_LIPOPROTEIN"/>
    <property type="match status" value="1"/>
</dbReference>
<dbReference type="InterPro" id="IPR013766">
    <property type="entry name" value="Thioredoxin_domain"/>
</dbReference>
<reference evidence="3 4" key="1">
    <citation type="submission" date="2017-11" db="EMBL/GenBank/DDBJ databases">
        <title>Draft genome sequence of environmental isolate Aeromonas cavernicola sp. nov. MDC 2508.</title>
        <authorList>
            <person name="Colston S.M."/>
            <person name="Navarro A."/>
            <person name="Martinez-Murcia A.J."/>
            <person name="Graf J."/>
        </authorList>
    </citation>
    <scope>NUCLEOTIDE SEQUENCE [LARGE SCALE GENOMIC DNA]</scope>
    <source>
        <strain evidence="3 4">MDC 2508</strain>
    </source>
</reference>
<dbReference type="PROSITE" id="PS00194">
    <property type="entry name" value="THIOREDOXIN_1"/>
    <property type="match status" value="1"/>
</dbReference>
<feature type="domain" description="Thioredoxin" evidence="2">
    <location>
        <begin position="25"/>
        <end position="161"/>
    </location>
</feature>
<dbReference type="CDD" id="cd02966">
    <property type="entry name" value="TlpA_like_family"/>
    <property type="match status" value="1"/>
</dbReference>
<dbReference type="PROSITE" id="PS51352">
    <property type="entry name" value="THIOREDOXIN_2"/>
    <property type="match status" value="1"/>
</dbReference>
<comment type="caution">
    <text evidence="3">The sequence shown here is derived from an EMBL/GenBank/DDBJ whole genome shotgun (WGS) entry which is preliminary data.</text>
</comment>
<keyword evidence="4" id="KW-1185">Reference proteome</keyword>
<dbReference type="EMBL" id="PGGC01000081">
    <property type="protein sequence ID" value="PJG58994.1"/>
    <property type="molecule type" value="Genomic_DNA"/>
</dbReference>
<dbReference type="Gene3D" id="3.40.30.10">
    <property type="entry name" value="Glutaredoxin"/>
    <property type="match status" value="1"/>
</dbReference>
<dbReference type="Pfam" id="PF00578">
    <property type="entry name" value="AhpC-TSA"/>
    <property type="match status" value="1"/>
</dbReference>
<name>A0A2H9U4R0_9GAMM</name>
<evidence type="ECO:0000313" key="3">
    <source>
        <dbReference type="EMBL" id="PJG58994.1"/>
    </source>
</evidence>
<evidence type="ECO:0000256" key="1">
    <source>
        <dbReference type="ARBA" id="ARBA00023284"/>
    </source>
</evidence>
<dbReference type="AlphaFoldDB" id="A0A2H9U4R0"/>
<proteinExistence type="predicted"/>
<dbReference type="RefSeq" id="WP_100293940.1">
    <property type="nucleotide sequence ID" value="NZ_PGGC01000081.1"/>
</dbReference>
<accession>A0A2H9U4R0</accession>
<protein>
    <submittedName>
        <fullName evidence="3">Thioredoxin</fullName>
    </submittedName>
</protein>
<evidence type="ECO:0000259" key="2">
    <source>
        <dbReference type="PROSITE" id="PS51352"/>
    </source>
</evidence>
<dbReference type="PANTHER" id="PTHR42852">
    <property type="entry name" value="THIOL:DISULFIDE INTERCHANGE PROTEIN DSBE"/>
    <property type="match status" value="1"/>
</dbReference>
<dbReference type="InterPro" id="IPR017937">
    <property type="entry name" value="Thioredoxin_CS"/>
</dbReference>
<dbReference type="InterPro" id="IPR050553">
    <property type="entry name" value="Thioredoxin_ResA/DsbE_sf"/>
</dbReference>